<dbReference type="Pfam" id="PF14213">
    <property type="entry name" value="DUF4325"/>
    <property type="match status" value="1"/>
</dbReference>
<proteinExistence type="predicted"/>
<sequence length="115" mass="12741">MSTIKLSSFTNEAASRTKGAVLKHLIEEALKSGEEISVDFDGIKRFASPFFNNSFASLGLVYGFDLLEKIELLNITDTGKSTYKTSVDNAKLIYENPEFSSEIDKIINNAPKKVE</sequence>
<evidence type="ECO:0000313" key="2">
    <source>
        <dbReference type="EMBL" id="MZK16669.1"/>
    </source>
</evidence>
<comment type="caution">
    <text evidence="2">The sequence shown here is derived from an EMBL/GenBank/DDBJ whole genome shotgun (WGS) entry which is preliminary data.</text>
</comment>
<feature type="domain" description="DUF4325" evidence="1">
    <location>
        <begin position="19"/>
        <end position="79"/>
    </location>
</feature>
<dbReference type="InterPro" id="IPR025474">
    <property type="entry name" value="DUF4325"/>
</dbReference>
<evidence type="ECO:0000313" key="3">
    <source>
        <dbReference type="Proteomes" id="UP000446719"/>
    </source>
</evidence>
<gene>
    <name evidence="2" type="ORF">GT565_00745</name>
</gene>
<dbReference type="AlphaFoldDB" id="A0A845KHC4"/>
<accession>A0A845KHC4</accession>
<protein>
    <submittedName>
        <fullName evidence="2">DUF4325 domain-containing protein</fullName>
    </submittedName>
</protein>
<dbReference type="EMBL" id="WWSB01000001">
    <property type="protein sequence ID" value="MZK16669.1"/>
    <property type="molecule type" value="Genomic_DNA"/>
</dbReference>
<organism evidence="2 3">
    <name type="scientific">Dorea longicatena</name>
    <dbReference type="NCBI Taxonomy" id="88431"/>
    <lineage>
        <taxon>Bacteria</taxon>
        <taxon>Bacillati</taxon>
        <taxon>Bacillota</taxon>
        <taxon>Clostridia</taxon>
        <taxon>Lachnospirales</taxon>
        <taxon>Lachnospiraceae</taxon>
        <taxon>Dorea</taxon>
    </lineage>
</organism>
<evidence type="ECO:0000259" key="1">
    <source>
        <dbReference type="Pfam" id="PF14213"/>
    </source>
</evidence>
<reference evidence="2 3" key="1">
    <citation type="journal article" date="2019" name="Nat. Med.">
        <title>A library of human gut bacterial isolates paired with longitudinal multiomics data enables mechanistic microbiome research.</title>
        <authorList>
            <person name="Poyet M."/>
            <person name="Groussin M."/>
            <person name="Gibbons S.M."/>
            <person name="Avila-Pacheco J."/>
            <person name="Jiang X."/>
            <person name="Kearney S.M."/>
            <person name="Perrotta A.R."/>
            <person name="Berdy B."/>
            <person name="Zhao S."/>
            <person name="Lieberman T.D."/>
            <person name="Swanson P.K."/>
            <person name="Smith M."/>
            <person name="Roesemann S."/>
            <person name="Alexander J.E."/>
            <person name="Rich S.A."/>
            <person name="Livny J."/>
            <person name="Vlamakis H."/>
            <person name="Clish C."/>
            <person name="Bullock K."/>
            <person name="Deik A."/>
            <person name="Scott J."/>
            <person name="Pierce K.A."/>
            <person name="Xavier R.J."/>
            <person name="Alm E.J."/>
        </authorList>
    </citation>
    <scope>NUCLEOTIDE SEQUENCE [LARGE SCALE GENOMIC DNA]</scope>
    <source>
        <strain evidence="2 3">BIOML-A7</strain>
    </source>
</reference>
<dbReference type="RefSeq" id="WP_161158702.1">
    <property type="nucleotide sequence ID" value="NZ_JAQDUV010000005.1"/>
</dbReference>
<name>A0A845KHC4_9FIRM</name>
<dbReference type="Proteomes" id="UP000446719">
    <property type="component" value="Unassembled WGS sequence"/>
</dbReference>